<accession>X6MCN8</accession>
<evidence type="ECO:0000313" key="4">
    <source>
        <dbReference type="Proteomes" id="UP000023152"/>
    </source>
</evidence>
<dbReference type="Proteomes" id="UP000023152">
    <property type="component" value="Unassembled WGS sequence"/>
</dbReference>
<protein>
    <recommendedName>
        <fullName evidence="2">NOSIC domain-containing protein</fullName>
    </recommendedName>
</protein>
<evidence type="ECO:0000313" key="3">
    <source>
        <dbReference type="EMBL" id="ETO11778.1"/>
    </source>
</evidence>
<proteinExistence type="inferred from homology"/>
<organism evidence="3 4">
    <name type="scientific">Reticulomyxa filosa</name>
    <dbReference type="NCBI Taxonomy" id="46433"/>
    <lineage>
        <taxon>Eukaryota</taxon>
        <taxon>Sar</taxon>
        <taxon>Rhizaria</taxon>
        <taxon>Retaria</taxon>
        <taxon>Foraminifera</taxon>
        <taxon>Monothalamids</taxon>
        <taxon>Reticulomyxidae</taxon>
        <taxon>Reticulomyxa</taxon>
    </lineage>
</organism>
<dbReference type="GO" id="GO:0032040">
    <property type="term" value="C:small-subunit processome"/>
    <property type="evidence" value="ECO:0007669"/>
    <property type="project" value="InterPro"/>
</dbReference>
<gene>
    <name evidence="3" type="ORF">RFI_25598</name>
</gene>
<dbReference type="GO" id="GO:0030515">
    <property type="term" value="F:snoRNA binding"/>
    <property type="evidence" value="ECO:0007669"/>
    <property type="project" value="InterPro"/>
</dbReference>
<dbReference type="InterPro" id="IPR036070">
    <property type="entry name" value="Nop_dom_sf"/>
</dbReference>
<dbReference type="InterPro" id="IPR002687">
    <property type="entry name" value="Nop_dom"/>
</dbReference>
<dbReference type="SMART" id="SM00931">
    <property type="entry name" value="NOSIC"/>
    <property type="match status" value="1"/>
</dbReference>
<dbReference type="OrthoDB" id="10265882at2759"/>
<dbReference type="Gene3D" id="1.10.287.4070">
    <property type="match status" value="1"/>
</dbReference>
<evidence type="ECO:0000259" key="2">
    <source>
        <dbReference type="SMART" id="SM00931"/>
    </source>
</evidence>
<comment type="similarity">
    <text evidence="1">Belongs to the NOP5/NOP56 family.</text>
</comment>
<name>X6MCN8_RETFI</name>
<dbReference type="GO" id="GO:0031428">
    <property type="term" value="C:box C/D methylation guide snoRNP complex"/>
    <property type="evidence" value="ECO:0007669"/>
    <property type="project" value="InterPro"/>
</dbReference>
<comment type="caution">
    <text evidence="3">The sequence shown here is derived from an EMBL/GenBank/DDBJ whole genome shotgun (WGS) entry which is preliminary data.</text>
</comment>
<dbReference type="InterPro" id="IPR012976">
    <property type="entry name" value="NOSIC"/>
</dbReference>
<dbReference type="InterPro" id="IPR045056">
    <property type="entry name" value="Nop56/Nop58"/>
</dbReference>
<feature type="domain" description="NOSIC" evidence="2">
    <location>
        <begin position="24"/>
        <end position="76"/>
    </location>
</feature>
<sequence>MKVGLAHALSRHKLQFSAEKVDTMIVQAIGLLDELDKEINIYAMRVKEWYGWHFPEMVKIINDNMIYCRVITTAGFRKNIPTTDLSTILEEAVETDLKNMAKVSMGSQITDEDLINIQVILSLKKKQKTNKQINDTIFYIIKLNLLLFLNIGKLVQKVFGQASD</sequence>
<dbReference type="AlphaFoldDB" id="X6MCN8"/>
<keyword evidence="4" id="KW-1185">Reference proteome</keyword>
<dbReference type="Pfam" id="PF01798">
    <property type="entry name" value="Nop"/>
    <property type="match status" value="1"/>
</dbReference>
<dbReference type="OMA" id="YCRVITT"/>
<dbReference type="PANTHER" id="PTHR10894:SF1">
    <property type="entry name" value="NUCLEOLAR PROTEIN 58"/>
    <property type="match status" value="1"/>
</dbReference>
<dbReference type="EMBL" id="ASPP01022055">
    <property type="protein sequence ID" value="ETO11778.1"/>
    <property type="molecule type" value="Genomic_DNA"/>
</dbReference>
<evidence type="ECO:0000256" key="1">
    <source>
        <dbReference type="ARBA" id="ARBA00009211"/>
    </source>
</evidence>
<reference evidence="3 4" key="1">
    <citation type="journal article" date="2013" name="Curr. Biol.">
        <title>The Genome of the Foraminiferan Reticulomyxa filosa.</title>
        <authorList>
            <person name="Glockner G."/>
            <person name="Hulsmann N."/>
            <person name="Schleicher M."/>
            <person name="Noegel A.A."/>
            <person name="Eichinger L."/>
            <person name="Gallinger C."/>
            <person name="Pawlowski J."/>
            <person name="Sierra R."/>
            <person name="Euteneuer U."/>
            <person name="Pillet L."/>
            <person name="Moustafa A."/>
            <person name="Platzer M."/>
            <person name="Groth M."/>
            <person name="Szafranski K."/>
            <person name="Schliwa M."/>
        </authorList>
    </citation>
    <scope>NUCLEOTIDE SEQUENCE [LARGE SCALE GENOMIC DNA]</scope>
</reference>
<dbReference type="SUPFAM" id="SSF89124">
    <property type="entry name" value="Nop domain"/>
    <property type="match status" value="1"/>
</dbReference>
<dbReference type="PANTHER" id="PTHR10894">
    <property type="entry name" value="NUCLEOLAR PROTEIN 5 NUCLEOLAR PROTEIN NOP5 NOP58"/>
    <property type="match status" value="1"/>
</dbReference>